<evidence type="ECO:0000256" key="5">
    <source>
        <dbReference type="ARBA" id="ARBA00022737"/>
    </source>
</evidence>
<dbReference type="AlphaFoldDB" id="R4UKA8"/>
<protein>
    <submittedName>
        <fullName evidence="9">Mitochondrial carrier protein</fullName>
    </submittedName>
</protein>
<evidence type="ECO:0000256" key="4">
    <source>
        <dbReference type="ARBA" id="ARBA00022692"/>
    </source>
</evidence>
<dbReference type="GO" id="GO:0016020">
    <property type="term" value="C:membrane"/>
    <property type="evidence" value="ECO:0007669"/>
    <property type="project" value="UniProtKB-SubCell"/>
</dbReference>
<organism evidence="9">
    <name type="scientific">Coptotermes formosanus</name>
    <name type="common">Formosan subterranean termite</name>
    <dbReference type="NCBI Taxonomy" id="36987"/>
    <lineage>
        <taxon>Eukaryota</taxon>
        <taxon>Metazoa</taxon>
        <taxon>Ecdysozoa</taxon>
        <taxon>Arthropoda</taxon>
        <taxon>Hexapoda</taxon>
        <taxon>Insecta</taxon>
        <taxon>Pterygota</taxon>
        <taxon>Neoptera</taxon>
        <taxon>Polyneoptera</taxon>
        <taxon>Dictyoptera</taxon>
        <taxon>Blattodea</taxon>
        <taxon>Blattoidea</taxon>
        <taxon>Termitoidae</taxon>
        <taxon>Rhinotermitidae</taxon>
        <taxon>Coptotermes</taxon>
    </lineage>
</organism>
<comment type="subcellular location">
    <subcellularLocation>
        <location evidence="1">Membrane</location>
        <topology evidence="1">Multi-pass membrane protein</topology>
    </subcellularLocation>
</comment>
<comment type="similarity">
    <text evidence="2 8">Belongs to the mitochondrial carrier (TC 2.A.29) family.</text>
</comment>
<keyword evidence="3 8" id="KW-0813">Transport</keyword>
<keyword evidence="5" id="KW-0677">Repeat</keyword>
<evidence type="ECO:0000256" key="2">
    <source>
        <dbReference type="ARBA" id="ARBA00006375"/>
    </source>
</evidence>
<proteinExistence type="evidence at transcript level"/>
<feature type="repeat" description="Solcar" evidence="7">
    <location>
        <begin position="93"/>
        <end position="177"/>
    </location>
</feature>
<feature type="repeat" description="Solcar" evidence="7">
    <location>
        <begin position="2"/>
        <end position="85"/>
    </location>
</feature>
<dbReference type="InterPro" id="IPR018108">
    <property type="entry name" value="MCP_transmembrane"/>
</dbReference>
<evidence type="ECO:0000256" key="6">
    <source>
        <dbReference type="ARBA" id="ARBA00023136"/>
    </source>
</evidence>
<dbReference type="InterPro" id="IPR023395">
    <property type="entry name" value="MCP_dom_sf"/>
</dbReference>
<evidence type="ECO:0000256" key="1">
    <source>
        <dbReference type="ARBA" id="ARBA00004141"/>
    </source>
</evidence>
<evidence type="ECO:0000256" key="3">
    <source>
        <dbReference type="ARBA" id="ARBA00022448"/>
    </source>
</evidence>
<evidence type="ECO:0000313" key="9">
    <source>
        <dbReference type="EMBL" id="AGM32539.1"/>
    </source>
</evidence>
<dbReference type="Gene3D" id="1.50.40.10">
    <property type="entry name" value="Mitochondrial carrier domain"/>
    <property type="match status" value="1"/>
</dbReference>
<dbReference type="SUPFAM" id="SSF103506">
    <property type="entry name" value="Mitochondrial carrier"/>
    <property type="match status" value="1"/>
</dbReference>
<evidence type="ECO:0000256" key="7">
    <source>
        <dbReference type="PROSITE-ProRule" id="PRU00282"/>
    </source>
</evidence>
<reference evidence="9" key="1">
    <citation type="submission" date="2013-03" db="EMBL/GenBank/DDBJ databases">
        <title>Immune-Related transcriptome of Coptotermes formosanus Shiraki workers: the defense mechanism.</title>
        <authorList>
            <person name="Hussain A."/>
            <person name="Li Y.F."/>
            <person name="Wen S.Y."/>
        </authorList>
    </citation>
    <scope>NUCLEOTIDE SEQUENCE</scope>
</reference>
<sequence length="188" mass="20789">MKQRGNAFVAGFIAGIVARVSVAPLDRIKVLCQAGGKEDHIVSVTKRIWKEGGIKAFWHASSTGAISHGPKTAIKFLTQNFFKSILTSSDGHISPLMLSLVGPLSGAVSETVVYPLDVAYVRRSTHPTRYPSLLQTFSKMIHDEGFGSLYSGWIPNMIGILPYQGIHYFCYEGLRELYLNSHEKVPMY</sequence>
<dbReference type="EMBL" id="KC740715">
    <property type="protein sequence ID" value="AGM32539.1"/>
    <property type="molecule type" value="mRNA"/>
</dbReference>
<dbReference type="Pfam" id="PF00153">
    <property type="entry name" value="Mito_carr"/>
    <property type="match status" value="2"/>
</dbReference>
<dbReference type="GO" id="GO:0055085">
    <property type="term" value="P:transmembrane transport"/>
    <property type="evidence" value="ECO:0007669"/>
    <property type="project" value="InterPro"/>
</dbReference>
<keyword evidence="6 7" id="KW-0472">Membrane</keyword>
<dbReference type="PRINTS" id="PR00926">
    <property type="entry name" value="MITOCARRIER"/>
</dbReference>
<accession>R4UKA8</accession>
<dbReference type="InterPro" id="IPR002067">
    <property type="entry name" value="MCP"/>
</dbReference>
<evidence type="ECO:0000256" key="8">
    <source>
        <dbReference type="RuleBase" id="RU000488"/>
    </source>
</evidence>
<keyword evidence="4 7" id="KW-0812">Transmembrane</keyword>
<name>R4UKA8_COPFO</name>
<dbReference type="PANTHER" id="PTHR24089">
    <property type="entry name" value="SOLUTE CARRIER FAMILY 25"/>
    <property type="match status" value="1"/>
</dbReference>
<dbReference type="PROSITE" id="PS50920">
    <property type="entry name" value="SOLCAR"/>
    <property type="match status" value="2"/>
</dbReference>